<sequence length="243" mass="27734">MRSRKNPTPPHLSLILPVYNEPHRLQAGLKLAVNYLKKQSYSWEVIVVDDGSTDTSTSNWWSGISRNSPEVKLIRTARNFGKGHAIRLGVAVGRGDYIIFSDIDFSVAITYLPQFLSALKKSDMAIGSRRLSASRITQHQPLLREYLGRGFTQLSNWILGLNHSDLTCGFKAFRSKPAKDLFSHQQLNRWAFDAEILFLAKKFHYRVTEIPVTWHNNPFTKVNLFKDTITSLISLAQIRLIHL</sequence>
<comment type="pathway">
    <text evidence="2">Protein modification; protein glycosylation.</text>
</comment>
<evidence type="ECO:0000256" key="12">
    <source>
        <dbReference type="ARBA" id="ARBA00045097"/>
    </source>
</evidence>
<evidence type="ECO:0000256" key="4">
    <source>
        <dbReference type="ARBA" id="ARBA00012583"/>
    </source>
</evidence>
<proteinExistence type="inferred from homology"/>
<reference evidence="14 15" key="1">
    <citation type="journal article" date="2016" name="Nat. Commun.">
        <title>Thousands of microbial genomes shed light on interconnected biogeochemical processes in an aquifer system.</title>
        <authorList>
            <person name="Anantharaman K."/>
            <person name="Brown C.T."/>
            <person name="Hug L.A."/>
            <person name="Sharon I."/>
            <person name="Castelle C.J."/>
            <person name="Probst A.J."/>
            <person name="Thomas B.C."/>
            <person name="Singh A."/>
            <person name="Wilkins M.J."/>
            <person name="Karaoz U."/>
            <person name="Brodie E.L."/>
            <person name="Williams K.H."/>
            <person name="Hubbard S.S."/>
            <person name="Banfield J.F."/>
        </authorList>
    </citation>
    <scope>NUCLEOTIDE SEQUENCE [LARGE SCALE GENOMIC DNA]</scope>
</reference>
<evidence type="ECO:0000256" key="5">
    <source>
        <dbReference type="ARBA" id="ARBA00022676"/>
    </source>
</evidence>
<keyword evidence="11" id="KW-0472">Membrane</keyword>
<dbReference type="GO" id="GO:0004581">
    <property type="term" value="F:dolichyl-phosphate beta-glucosyltransferase activity"/>
    <property type="evidence" value="ECO:0007669"/>
    <property type="project" value="UniProtKB-EC"/>
</dbReference>
<dbReference type="STRING" id="1797589.A2784_00135"/>
<evidence type="ECO:0000256" key="9">
    <source>
        <dbReference type="ARBA" id="ARBA00022968"/>
    </source>
</evidence>
<dbReference type="Gene3D" id="3.90.550.10">
    <property type="entry name" value="Spore Coat Polysaccharide Biosynthesis Protein SpsA, Chain A"/>
    <property type="match status" value="1"/>
</dbReference>
<accession>A0A1G1VUR2</accession>
<dbReference type="GO" id="GO:0006487">
    <property type="term" value="P:protein N-linked glycosylation"/>
    <property type="evidence" value="ECO:0007669"/>
    <property type="project" value="TreeGrafter"/>
</dbReference>
<evidence type="ECO:0000256" key="7">
    <source>
        <dbReference type="ARBA" id="ARBA00022692"/>
    </source>
</evidence>
<dbReference type="InterPro" id="IPR035518">
    <property type="entry name" value="DPG_synthase"/>
</dbReference>
<keyword evidence="6" id="KW-0808">Transferase</keyword>
<evidence type="ECO:0000256" key="8">
    <source>
        <dbReference type="ARBA" id="ARBA00022824"/>
    </source>
</evidence>
<evidence type="ECO:0000256" key="10">
    <source>
        <dbReference type="ARBA" id="ARBA00022989"/>
    </source>
</evidence>
<name>A0A1G1VUR2_9BACT</name>
<dbReference type="EC" id="2.4.1.117" evidence="4"/>
<comment type="caution">
    <text evidence="14">The sequence shown here is derived from an EMBL/GenBank/DDBJ whole genome shotgun (WGS) entry which is preliminary data.</text>
</comment>
<keyword evidence="10" id="KW-1133">Transmembrane helix</keyword>
<evidence type="ECO:0000256" key="2">
    <source>
        <dbReference type="ARBA" id="ARBA00004922"/>
    </source>
</evidence>
<organism evidence="14 15">
    <name type="scientific">Candidatus Chisholmbacteria bacterium RIFCSPHIGHO2_01_FULL_48_12</name>
    <dbReference type="NCBI Taxonomy" id="1797589"/>
    <lineage>
        <taxon>Bacteria</taxon>
        <taxon>Candidatus Chisholmiibacteriota</taxon>
    </lineage>
</organism>
<evidence type="ECO:0000313" key="15">
    <source>
        <dbReference type="Proteomes" id="UP000177324"/>
    </source>
</evidence>
<dbReference type="InterPro" id="IPR029044">
    <property type="entry name" value="Nucleotide-diphossugar_trans"/>
</dbReference>
<evidence type="ECO:0000256" key="3">
    <source>
        <dbReference type="ARBA" id="ARBA00006739"/>
    </source>
</evidence>
<dbReference type="PANTHER" id="PTHR10859:SF91">
    <property type="entry name" value="DOLICHYL-PHOSPHATE BETA-GLUCOSYLTRANSFERASE"/>
    <property type="match status" value="1"/>
</dbReference>
<comment type="catalytic activity">
    <reaction evidence="12">
        <text>a di-trans,poly-cis-dolichyl phosphate + UDP-alpha-D-glucose = a di-trans,poly-cis-dolichyl beta-D-glucosyl phosphate + UDP</text>
        <dbReference type="Rhea" id="RHEA:15401"/>
        <dbReference type="Rhea" id="RHEA-COMP:19498"/>
        <dbReference type="Rhea" id="RHEA-COMP:19502"/>
        <dbReference type="ChEBI" id="CHEBI:57525"/>
        <dbReference type="ChEBI" id="CHEBI:57683"/>
        <dbReference type="ChEBI" id="CHEBI:58223"/>
        <dbReference type="ChEBI" id="CHEBI:58885"/>
        <dbReference type="EC" id="2.4.1.117"/>
    </reaction>
    <physiologicalReaction direction="left-to-right" evidence="12">
        <dbReference type="Rhea" id="RHEA:15402"/>
    </physiologicalReaction>
</comment>
<comment type="similarity">
    <text evidence="3">Belongs to the glycosyltransferase 2 family.</text>
</comment>
<dbReference type="Pfam" id="PF00535">
    <property type="entry name" value="Glycos_transf_2"/>
    <property type="match status" value="1"/>
</dbReference>
<evidence type="ECO:0000259" key="13">
    <source>
        <dbReference type="Pfam" id="PF00535"/>
    </source>
</evidence>
<protein>
    <recommendedName>
        <fullName evidence="4">dolichyl-phosphate beta-glucosyltransferase</fullName>
        <ecNumber evidence="4">2.4.1.117</ecNumber>
    </recommendedName>
</protein>
<dbReference type="SUPFAM" id="SSF53448">
    <property type="entry name" value="Nucleotide-diphospho-sugar transferases"/>
    <property type="match status" value="1"/>
</dbReference>
<dbReference type="AlphaFoldDB" id="A0A1G1VUR2"/>
<dbReference type="InterPro" id="IPR001173">
    <property type="entry name" value="Glyco_trans_2-like"/>
</dbReference>
<keyword evidence="5" id="KW-0328">Glycosyltransferase</keyword>
<gene>
    <name evidence="14" type="ORF">A2784_00135</name>
</gene>
<dbReference type="Proteomes" id="UP000177324">
    <property type="component" value="Unassembled WGS sequence"/>
</dbReference>
<feature type="domain" description="Glycosyltransferase 2-like" evidence="13">
    <location>
        <begin position="13"/>
        <end position="182"/>
    </location>
</feature>
<evidence type="ECO:0000313" key="14">
    <source>
        <dbReference type="EMBL" id="OGY19153.1"/>
    </source>
</evidence>
<keyword evidence="7" id="KW-0812">Transmembrane</keyword>
<dbReference type="PANTHER" id="PTHR10859">
    <property type="entry name" value="GLYCOSYL TRANSFERASE"/>
    <property type="match status" value="1"/>
</dbReference>
<evidence type="ECO:0000256" key="1">
    <source>
        <dbReference type="ARBA" id="ARBA00004389"/>
    </source>
</evidence>
<dbReference type="CDD" id="cd04188">
    <property type="entry name" value="DPG_synthase"/>
    <property type="match status" value="1"/>
</dbReference>
<keyword evidence="8" id="KW-0256">Endoplasmic reticulum</keyword>
<comment type="subcellular location">
    <subcellularLocation>
        <location evidence="1">Endoplasmic reticulum membrane</location>
        <topology evidence="1">Single-pass membrane protein</topology>
    </subcellularLocation>
</comment>
<dbReference type="EMBL" id="MHCH01000004">
    <property type="protein sequence ID" value="OGY19153.1"/>
    <property type="molecule type" value="Genomic_DNA"/>
</dbReference>
<keyword evidence="9" id="KW-0735">Signal-anchor</keyword>
<evidence type="ECO:0000256" key="6">
    <source>
        <dbReference type="ARBA" id="ARBA00022679"/>
    </source>
</evidence>
<evidence type="ECO:0000256" key="11">
    <source>
        <dbReference type="ARBA" id="ARBA00023136"/>
    </source>
</evidence>